<dbReference type="AlphaFoldDB" id="A0A0F8ZUH3"/>
<sequence length="45" mass="5380">MIVDKRTAAAHLQLNDWYCFRCGKDFDTEEDEKEHDCEDLKDDTE</sequence>
<name>A0A0F8ZUH3_9ZZZZ</name>
<evidence type="ECO:0008006" key="2">
    <source>
        <dbReference type="Google" id="ProtNLM"/>
    </source>
</evidence>
<protein>
    <recommendedName>
        <fullName evidence="2">C2H2-type domain-containing protein</fullName>
    </recommendedName>
</protein>
<dbReference type="EMBL" id="LAZR01046042">
    <property type="protein sequence ID" value="KKK97462.1"/>
    <property type="molecule type" value="Genomic_DNA"/>
</dbReference>
<evidence type="ECO:0000313" key="1">
    <source>
        <dbReference type="EMBL" id="KKK97462.1"/>
    </source>
</evidence>
<comment type="caution">
    <text evidence="1">The sequence shown here is derived from an EMBL/GenBank/DDBJ whole genome shotgun (WGS) entry which is preliminary data.</text>
</comment>
<reference evidence="1" key="1">
    <citation type="journal article" date="2015" name="Nature">
        <title>Complex archaea that bridge the gap between prokaryotes and eukaryotes.</title>
        <authorList>
            <person name="Spang A."/>
            <person name="Saw J.H."/>
            <person name="Jorgensen S.L."/>
            <person name="Zaremba-Niedzwiedzka K."/>
            <person name="Martijn J."/>
            <person name="Lind A.E."/>
            <person name="van Eijk R."/>
            <person name="Schleper C."/>
            <person name="Guy L."/>
            <person name="Ettema T.J."/>
        </authorList>
    </citation>
    <scope>NUCLEOTIDE SEQUENCE</scope>
</reference>
<accession>A0A0F8ZUH3</accession>
<gene>
    <name evidence="1" type="ORF">LCGC14_2652540</name>
</gene>
<organism evidence="1">
    <name type="scientific">marine sediment metagenome</name>
    <dbReference type="NCBI Taxonomy" id="412755"/>
    <lineage>
        <taxon>unclassified sequences</taxon>
        <taxon>metagenomes</taxon>
        <taxon>ecological metagenomes</taxon>
    </lineage>
</organism>
<proteinExistence type="predicted"/>